<protein>
    <submittedName>
        <fullName evidence="1">Uncharacterized protein</fullName>
    </submittedName>
</protein>
<organism evidence="1 2">
    <name type="scientific">Halorientalis persicus</name>
    <dbReference type="NCBI Taxonomy" id="1367881"/>
    <lineage>
        <taxon>Archaea</taxon>
        <taxon>Methanobacteriati</taxon>
        <taxon>Methanobacteriota</taxon>
        <taxon>Stenosarchaea group</taxon>
        <taxon>Halobacteria</taxon>
        <taxon>Halobacteriales</taxon>
        <taxon>Haloarculaceae</taxon>
        <taxon>Halorientalis</taxon>
    </lineage>
</organism>
<dbReference type="AlphaFoldDB" id="A0A1H8U7J4"/>
<accession>A0A1H8U7J4</accession>
<name>A0A1H8U7J4_9EURY</name>
<evidence type="ECO:0000313" key="1">
    <source>
        <dbReference type="EMBL" id="SEO99027.1"/>
    </source>
</evidence>
<reference evidence="2" key="1">
    <citation type="submission" date="2016-10" db="EMBL/GenBank/DDBJ databases">
        <authorList>
            <person name="Varghese N."/>
            <person name="Submissions S."/>
        </authorList>
    </citation>
    <scope>NUCLEOTIDE SEQUENCE [LARGE SCALE GENOMIC DNA]</scope>
    <source>
        <strain evidence="2">IBRC-M 10043</strain>
    </source>
</reference>
<evidence type="ECO:0000313" key="2">
    <source>
        <dbReference type="Proteomes" id="UP000198775"/>
    </source>
</evidence>
<proteinExistence type="predicted"/>
<keyword evidence="2" id="KW-1185">Reference proteome</keyword>
<dbReference type="Proteomes" id="UP000198775">
    <property type="component" value="Unassembled WGS sequence"/>
</dbReference>
<dbReference type="EMBL" id="FOCX01000026">
    <property type="protein sequence ID" value="SEO99027.1"/>
    <property type="molecule type" value="Genomic_DNA"/>
</dbReference>
<gene>
    <name evidence="1" type="ORF">SAMN05216388_10265</name>
</gene>
<sequence>MDSLGYPRKDLETLLNTAEAQYRKNVKKHGAGKNWLGPSAPEARWHIWKACDELFQARDYAHEGEYDQATQHIADALNHMLMAMERTRHKQSEDADGEREDEQ</sequence>